<evidence type="ECO:0000256" key="11">
    <source>
        <dbReference type="SAM" id="MobiDB-lite"/>
    </source>
</evidence>
<evidence type="ECO:0000256" key="7">
    <source>
        <dbReference type="ARBA" id="ARBA00022723"/>
    </source>
</evidence>
<dbReference type="GO" id="GO:1990180">
    <property type="term" value="P:mitochondrial tRNA 3'-end processing"/>
    <property type="evidence" value="ECO:0007669"/>
    <property type="project" value="TreeGrafter"/>
</dbReference>
<evidence type="ECO:0000313" key="13">
    <source>
        <dbReference type="EMBL" id="KAK9814930.1"/>
    </source>
</evidence>
<keyword evidence="9" id="KW-0378">Hydrolase</keyword>
<evidence type="ECO:0000256" key="3">
    <source>
        <dbReference type="ARBA" id="ARBA00007823"/>
    </source>
</evidence>
<evidence type="ECO:0000256" key="4">
    <source>
        <dbReference type="ARBA" id="ARBA00012477"/>
    </source>
</evidence>
<feature type="region of interest" description="Disordered" evidence="11">
    <location>
        <begin position="565"/>
        <end position="596"/>
    </location>
</feature>
<keyword evidence="8" id="KW-0255">Endonuclease</keyword>
<dbReference type="PANTHER" id="PTHR12553">
    <property type="entry name" value="ZINC PHOSPHODIESTERASE ELAC PROTEIN 2"/>
    <property type="match status" value="1"/>
</dbReference>
<dbReference type="InterPro" id="IPR036866">
    <property type="entry name" value="RibonucZ/Hydroxyglut_hydro"/>
</dbReference>
<dbReference type="Proteomes" id="UP001465755">
    <property type="component" value="Unassembled WGS sequence"/>
</dbReference>
<organism evidence="13 14">
    <name type="scientific">Symbiochloris irregularis</name>
    <dbReference type="NCBI Taxonomy" id="706552"/>
    <lineage>
        <taxon>Eukaryota</taxon>
        <taxon>Viridiplantae</taxon>
        <taxon>Chlorophyta</taxon>
        <taxon>core chlorophytes</taxon>
        <taxon>Trebouxiophyceae</taxon>
        <taxon>Trebouxiales</taxon>
        <taxon>Trebouxiaceae</taxon>
        <taxon>Symbiochloris</taxon>
    </lineage>
</organism>
<dbReference type="Gene3D" id="3.60.15.10">
    <property type="entry name" value="Ribonuclease Z/Hydroxyacylglutathione hydrolase-like"/>
    <property type="match status" value="3"/>
</dbReference>
<protein>
    <recommendedName>
        <fullName evidence="4">ribonuclease Z</fullName>
        <ecNumber evidence="4">3.1.26.11</ecNumber>
    </recommendedName>
</protein>
<dbReference type="EMBL" id="JALJOQ010000001">
    <property type="protein sequence ID" value="KAK9814930.1"/>
    <property type="molecule type" value="Genomic_DNA"/>
</dbReference>
<keyword evidence="6" id="KW-0540">Nuclease</keyword>
<dbReference type="GO" id="GO:0046872">
    <property type="term" value="F:metal ion binding"/>
    <property type="evidence" value="ECO:0007669"/>
    <property type="project" value="UniProtKB-KW"/>
</dbReference>
<dbReference type="SUPFAM" id="SSF56281">
    <property type="entry name" value="Metallo-hydrolase/oxidoreductase"/>
    <property type="match status" value="1"/>
</dbReference>
<dbReference type="GO" id="GO:0005739">
    <property type="term" value="C:mitochondrion"/>
    <property type="evidence" value="ECO:0007669"/>
    <property type="project" value="TreeGrafter"/>
</dbReference>
<feature type="compositionally biased region" description="Polar residues" evidence="11">
    <location>
        <begin position="575"/>
        <end position="584"/>
    </location>
</feature>
<evidence type="ECO:0000256" key="5">
    <source>
        <dbReference type="ARBA" id="ARBA00022694"/>
    </source>
</evidence>
<evidence type="ECO:0000259" key="12">
    <source>
        <dbReference type="Pfam" id="PF12706"/>
    </source>
</evidence>
<keyword evidence="5" id="KW-0819">tRNA processing</keyword>
<keyword evidence="7" id="KW-0479">Metal-binding</keyword>
<evidence type="ECO:0000256" key="8">
    <source>
        <dbReference type="ARBA" id="ARBA00022759"/>
    </source>
</evidence>
<dbReference type="CDD" id="cd07718">
    <property type="entry name" value="RNaseZ_ELAC1_ELAC2-C-term-like_MBL-fold"/>
    <property type="match status" value="1"/>
</dbReference>
<dbReference type="PANTHER" id="PTHR12553:SF70">
    <property type="entry name" value="RIBONUCLEASE Z"/>
    <property type="match status" value="1"/>
</dbReference>
<dbReference type="AlphaFoldDB" id="A0AAW1PYQ5"/>
<comment type="similarity">
    <text evidence="3">Belongs to the RNase Z family.</text>
</comment>
<feature type="domain" description="Metallo-beta-lactamase" evidence="12">
    <location>
        <begin position="395"/>
        <end position="575"/>
    </location>
</feature>
<gene>
    <name evidence="13" type="ORF">WJX73_002299</name>
</gene>
<proteinExistence type="inferred from homology"/>
<evidence type="ECO:0000313" key="14">
    <source>
        <dbReference type="Proteomes" id="UP001465755"/>
    </source>
</evidence>
<evidence type="ECO:0000256" key="9">
    <source>
        <dbReference type="ARBA" id="ARBA00022801"/>
    </source>
</evidence>
<dbReference type="Pfam" id="PF12706">
    <property type="entry name" value="Lactamase_B_2"/>
    <property type="match status" value="1"/>
</dbReference>
<accession>A0AAW1PYQ5</accession>
<feature type="region of interest" description="Disordered" evidence="11">
    <location>
        <begin position="317"/>
        <end position="345"/>
    </location>
</feature>
<comment type="catalytic activity">
    <reaction evidence="1">
        <text>Endonucleolytic cleavage of RNA, removing extra 3' nucleotides from tRNA precursor, generating 3' termini of tRNAs. A 3'-hydroxy group is left at the tRNA terminus and a 5'-phosphoryl group is left at the trailer molecule.</text>
        <dbReference type="EC" id="3.1.26.11"/>
    </reaction>
</comment>
<dbReference type="GO" id="GO:0042781">
    <property type="term" value="F:3'-tRNA processing endoribonuclease activity"/>
    <property type="evidence" value="ECO:0007669"/>
    <property type="project" value="UniProtKB-EC"/>
</dbReference>
<sequence>MWIAQAITAPADGIQPAVLLEAAGAQYLFNVPEAFSRLALEHKCRPKGSLRAVFALGAGTAATGGLGGLLLRLKADGHGQLRLIGPTGMIAVAHALRHSIRWEHPQVLLSQCLPGPLDSSAYQDEQMEVTALDSNADGSAEQGAALKGAHQANGGTAVRHIKHVLVTGSPNPLYSRSFDPGEQGPVRSQAAGPGRDQHLWGYLCHMRACASVLLFLCCRDLTDMAQISRHPVIASLQHAHASRRVVVFHMTSWALSHQSDYATWLTSLPGQQVQVAGQQQQQELGFVRAACAQVSLAALAPARFLPPAALPWMASLAQEESKTPPEESVPLPHTQQSPMGHTSPLAPLQDVPVPACLLGEAGAVRVTFLGTGAAEPSKHRAPSAIHLQVTSAAGVLLDCGEGTWGQFVHFWGASGAVKKVEQLACVWISHKHADHMLGLGGILSARSHCATPLLVIGTRAVQSWLRELGPHMGWRYIFVSCSMCTGAALNSMLTQLGLAGWQCIPVRHCRDAWGCVLTSRQGWRIAYSGDTLPCIPTFSQAALGATLLIHEATFESDMAHQAQAKRHSTVDGALQTESSGTTPQYPLREGQRPKRV</sequence>
<comment type="cofactor">
    <cofactor evidence="2">
        <name>Zn(2+)</name>
        <dbReference type="ChEBI" id="CHEBI:29105"/>
    </cofactor>
</comment>
<keyword evidence="14" id="KW-1185">Reference proteome</keyword>
<name>A0AAW1PYQ5_9CHLO</name>
<comment type="caution">
    <text evidence="13">The sequence shown here is derived from an EMBL/GenBank/DDBJ whole genome shotgun (WGS) entry which is preliminary data.</text>
</comment>
<evidence type="ECO:0000256" key="6">
    <source>
        <dbReference type="ARBA" id="ARBA00022722"/>
    </source>
</evidence>
<dbReference type="InterPro" id="IPR047151">
    <property type="entry name" value="RNZ2-like"/>
</dbReference>
<evidence type="ECO:0000256" key="1">
    <source>
        <dbReference type="ARBA" id="ARBA00000402"/>
    </source>
</evidence>
<evidence type="ECO:0000256" key="10">
    <source>
        <dbReference type="ARBA" id="ARBA00022833"/>
    </source>
</evidence>
<keyword evidence="10" id="KW-0862">Zinc</keyword>
<dbReference type="EC" id="3.1.26.11" evidence="4"/>
<evidence type="ECO:0000256" key="2">
    <source>
        <dbReference type="ARBA" id="ARBA00001947"/>
    </source>
</evidence>
<reference evidence="13 14" key="1">
    <citation type="journal article" date="2024" name="Nat. Commun.">
        <title>Phylogenomics reveals the evolutionary origins of lichenization in chlorophyte algae.</title>
        <authorList>
            <person name="Puginier C."/>
            <person name="Libourel C."/>
            <person name="Otte J."/>
            <person name="Skaloud P."/>
            <person name="Haon M."/>
            <person name="Grisel S."/>
            <person name="Petersen M."/>
            <person name="Berrin J.G."/>
            <person name="Delaux P.M."/>
            <person name="Dal Grande F."/>
            <person name="Keller J."/>
        </authorList>
    </citation>
    <scope>NUCLEOTIDE SEQUENCE [LARGE SCALE GENOMIC DNA]</scope>
    <source>
        <strain evidence="13 14">SAG 2036</strain>
    </source>
</reference>
<dbReference type="InterPro" id="IPR001279">
    <property type="entry name" value="Metallo-B-lactamas"/>
</dbReference>